<reference evidence="4" key="1">
    <citation type="submission" date="2014-08" db="EMBL/GenBank/DDBJ databases">
        <authorList>
            <person name="Senf B."/>
            <person name="Petzold A."/>
            <person name="Downie B.R."/>
            <person name="Koch P."/>
            <person name="Platzer M."/>
        </authorList>
    </citation>
    <scope>NUCLEOTIDE SEQUENCE [LARGE SCALE GENOMIC DNA]</scope>
    <source>
        <strain evidence="4">GRZ</strain>
    </source>
</reference>
<dbReference type="Gene3D" id="2.60.40.4100">
    <property type="entry name" value="Zona pellucida, ZP-C domain"/>
    <property type="match status" value="1"/>
</dbReference>
<dbReference type="InterPro" id="IPR055355">
    <property type="entry name" value="ZP-C"/>
</dbReference>
<name>A0A8C6NJL5_NOTFU</name>
<evidence type="ECO:0000313" key="5">
    <source>
        <dbReference type="Proteomes" id="UP000694548"/>
    </source>
</evidence>
<dbReference type="AlphaFoldDB" id="A0A8C6NJL5"/>
<evidence type="ECO:0000256" key="2">
    <source>
        <dbReference type="ARBA" id="ARBA00023157"/>
    </source>
</evidence>
<reference evidence="4" key="3">
    <citation type="submission" date="2025-09" db="UniProtKB">
        <authorList>
            <consortium name="Ensembl"/>
        </authorList>
    </citation>
    <scope>IDENTIFICATION</scope>
</reference>
<dbReference type="PANTHER" id="PTHR14002:SF10">
    <property type="entry name" value="ZONA PELLUCIDA-LIKE DOMAIN-CONTAINING PROTEIN 1-RELATED"/>
    <property type="match status" value="1"/>
</dbReference>
<dbReference type="PROSITE" id="PS51034">
    <property type="entry name" value="ZP_2"/>
    <property type="match status" value="1"/>
</dbReference>
<dbReference type="InterPro" id="IPR042235">
    <property type="entry name" value="ZP-C_dom"/>
</dbReference>
<dbReference type="Ensembl" id="ENSNFUT00015006332.1">
    <property type="protein sequence ID" value="ENSNFUP00015006010.1"/>
    <property type="gene ID" value="ENSNFUG00015003003.1"/>
</dbReference>
<accession>A0A8C6NJL5</accession>
<dbReference type="InterPro" id="IPR001507">
    <property type="entry name" value="ZP_dom"/>
</dbReference>
<protein>
    <submittedName>
        <fullName evidence="4">Si:dkey-4p15.5</fullName>
    </submittedName>
</protein>
<organism evidence="4 5">
    <name type="scientific">Nothobranchius furzeri</name>
    <name type="common">Turquoise killifish</name>
    <dbReference type="NCBI Taxonomy" id="105023"/>
    <lineage>
        <taxon>Eukaryota</taxon>
        <taxon>Metazoa</taxon>
        <taxon>Chordata</taxon>
        <taxon>Craniata</taxon>
        <taxon>Vertebrata</taxon>
        <taxon>Euteleostomi</taxon>
        <taxon>Actinopterygii</taxon>
        <taxon>Neopterygii</taxon>
        <taxon>Teleostei</taxon>
        <taxon>Neoteleostei</taxon>
        <taxon>Acanthomorphata</taxon>
        <taxon>Ovalentaria</taxon>
        <taxon>Atherinomorphae</taxon>
        <taxon>Cyprinodontiformes</taxon>
        <taxon>Nothobranchiidae</taxon>
        <taxon>Nothobranchius</taxon>
    </lineage>
</organism>
<dbReference type="Pfam" id="PF00100">
    <property type="entry name" value="Zona_pellucida"/>
    <property type="match status" value="1"/>
</dbReference>
<dbReference type="GeneTree" id="ENSGT00940000164443"/>
<evidence type="ECO:0000256" key="1">
    <source>
        <dbReference type="ARBA" id="ARBA00022729"/>
    </source>
</evidence>
<sequence length="376" mass="42650">FEKKNLHHLTTRVDFEMLRSVFWSLLAYTDISVTCGTQDVSLSIYLCPIYYADYNESLMVLNNHINNPLCYGTADWTVSPPVLKFSFPINDSFFSSCGIIYQVFYLIWADFSNVQTVNISGMVTAVDPSVDVISYRQQILYKFSCAYPLQYLLNNTEVTVSGANVAIRDENATFTSTLSMQLYKDKLYKEVLIIPPTGLKVMSRIYVKVDATNLTANCNVEQSNKPVAKRDLFLHHSCTCDQRTKVVCNGVSQTAHFNFETFRFVEQINQTISTFYVHCTTRLCDVATCRDLMPVSDSDIQVQSQTPAQSKTFENLKNKSPADFRLCNQQIRLLKNRTECEPGERGLAGKTCLLCCAQLVHLVARQGLDHFLDFSS</sequence>
<keyword evidence="5" id="KW-1185">Reference proteome</keyword>
<keyword evidence="2" id="KW-1015">Disulfide bond</keyword>
<dbReference type="PANTHER" id="PTHR14002">
    <property type="entry name" value="ENDOGLIN/TGF-BETA RECEPTOR TYPE III"/>
    <property type="match status" value="1"/>
</dbReference>
<feature type="domain" description="ZP" evidence="3">
    <location>
        <begin position="34"/>
        <end position="302"/>
    </location>
</feature>
<reference evidence="4" key="2">
    <citation type="submission" date="2025-08" db="UniProtKB">
        <authorList>
            <consortium name="Ensembl"/>
        </authorList>
    </citation>
    <scope>IDENTIFICATION</scope>
</reference>
<dbReference type="Proteomes" id="UP000694548">
    <property type="component" value="Chromosome sgr06"/>
</dbReference>
<proteinExistence type="predicted"/>
<evidence type="ECO:0000259" key="3">
    <source>
        <dbReference type="PROSITE" id="PS51034"/>
    </source>
</evidence>
<keyword evidence="1" id="KW-0732">Signal</keyword>
<evidence type="ECO:0000313" key="4">
    <source>
        <dbReference type="Ensembl" id="ENSNFUP00015006010.1"/>
    </source>
</evidence>